<evidence type="ECO:0000256" key="1">
    <source>
        <dbReference type="SAM" id="MobiDB-lite"/>
    </source>
</evidence>
<evidence type="ECO:0000313" key="3">
    <source>
        <dbReference type="EMBL" id="MFF5290990.1"/>
    </source>
</evidence>
<evidence type="ECO:0000313" key="4">
    <source>
        <dbReference type="Proteomes" id="UP001602245"/>
    </source>
</evidence>
<feature type="region of interest" description="Disordered" evidence="1">
    <location>
        <begin position="22"/>
        <end position="44"/>
    </location>
</feature>
<dbReference type="EMBL" id="JBIAZU010000003">
    <property type="protein sequence ID" value="MFF5290990.1"/>
    <property type="molecule type" value="Genomic_DNA"/>
</dbReference>
<protein>
    <recommendedName>
        <fullName evidence="5">Antifreeze protein</fullName>
    </recommendedName>
</protein>
<organism evidence="3 4">
    <name type="scientific">Paractinoplanes globisporus</name>
    <dbReference type="NCBI Taxonomy" id="113565"/>
    <lineage>
        <taxon>Bacteria</taxon>
        <taxon>Bacillati</taxon>
        <taxon>Actinomycetota</taxon>
        <taxon>Actinomycetes</taxon>
        <taxon>Micromonosporales</taxon>
        <taxon>Micromonosporaceae</taxon>
        <taxon>Paractinoplanes</taxon>
    </lineage>
</organism>
<dbReference type="RefSeq" id="WP_020515806.1">
    <property type="nucleotide sequence ID" value="NZ_JBIAZU010000003.1"/>
</dbReference>
<proteinExistence type="predicted"/>
<sequence length="136" mass="13193">MRLVVVLACALLAGCGGEARTAVTPSSPASAGPAEISPSVIESGVDDPPGSIACARLAVAIEAGSFMTPGVVENIVSASATADAPLADAATRLGDAYRAAVAAKDKPDEPDRIAAVGAVASDMSGVCAESGLRTVG</sequence>
<evidence type="ECO:0000256" key="2">
    <source>
        <dbReference type="SAM" id="SignalP"/>
    </source>
</evidence>
<feature type="signal peptide" evidence="2">
    <location>
        <begin position="1"/>
        <end position="21"/>
    </location>
</feature>
<keyword evidence="4" id="KW-1185">Reference proteome</keyword>
<dbReference type="Proteomes" id="UP001602245">
    <property type="component" value="Unassembled WGS sequence"/>
</dbReference>
<dbReference type="PROSITE" id="PS51257">
    <property type="entry name" value="PROKAR_LIPOPROTEIN"/>
    <property type="match status" value="1"/>
</dbReference>
<comment type="caution">
    <text evidence="3">The sequence shown here is derived from an EMBL/GenBank/DDBJ whole genome shotgun (WGS) entry which is preliminary data.</text>
</comment>
<keyword evidence="2" id="KW-0732">Signal</keyword>
<reference evidence="3 4" key="1">
    <citation type="submission" date="2024-10" db="EMBL/GenBank/DDBJ databases">
        <title>The Natural Products Discovery Center: Release of the First 8490 Sequenced Strains for Exploring Actinobacteria Biosynthetic Diversity.</title>
        <authorList>
            <person name="Kalkreuter E."/>
            <person name="Kautsar S.A."/>
            <person name="Yang D."/>
            <person name="Bader C.D."/>
            <person name="Teijaro C.N."/>
            <person name="Fluegel L."/>
            <person name="Davis C.M."/>
            <person name="Simpson J.R."/>
            <person name="Lauterbach L."/>
            <person name="Steele A.D."/>
            <person name="Gui C."/>
            <person name="Meng S."/>
            <person name="Li G."/>
            <person name="Viehrig K."/>
            <person name="Ye F."/>
            <person name="Su P."/>
            <person name="Kiefer A.F."/>
            <person name="Nichols A."/>
            <person name="Cepeda A.J."/>
            <person name="Yan W."/>
            <person name="Fan B."/>
            <person name="Jiang Y."/>
            <person name="Adhikari A."/>
            <person name="Zheng C.-J."/>
            <person name="Schuster L."/>
            <person name="Cowan T.M."/>
            <person name="Smanski M.J."/>
            <person name="Chevrette M.G."/>
            <person name="De Carvalho L.P.S."/>
            <person name="Shen B."/>
        </authorList>
    </citation>
    <scope>NUCLEOTIDE SEQUENCE [LARGE SCALE GENOMIC DNA]</scope>
    <source>
        <strain evidence="3 4">NPDC000087</strain>
    </source>
</reference>
<gene>
    <name evidence="3" type="ORF">ACFY35_16220</name>
</gene>
<feature type="chain" id="PRO_5047109862" description="Antifreeze protein" evidence="2">
    <location>
        <begin position="22"/>
        <end position="136"/>
    </location>
</feature>
<accession>A0ABW6WCG9</accession>
<name>A0ABW6WCG9_9ACTN</name>
<evidence type="ECO:0008006" key="5">
    <source>
        <dbReference type="Google" id="ProtNLM"/>
    </source>
</evidence>